<keyword evidence="3" id="KW-0645">Protease</keyword>
<dbReference type="PANTHER" id="PTHR42884">
    <property type="entry name" value="PROPROTEIN CONVERTASE SUBTILISIN/KEXIN-RELATED"/>
    <property type="match status" value="1"/>
</dbReference>
<gene>
    <name evidence="11" type="ORF">AUP43_02950</name>
</gene>
<comment type="similarity">
    <text evidence="9">Belongs to the peptidase S8 family.</text>
</comment>
<evidence type="ECO:0000256" key="2">
    <source>
        <dbReference type="ARBA" id="ARBA00022656"/>
    </source>
</evidence>
<dbReference type="GO" id="GO:0016020">
    <property type="term" value="C:membrane"/>
    <property type="evidence" value="ECO:0007669"/>
    <property type="project" value="UniProtKB-SubCell"/>
</dbReference>
<evidence type="ECO:0000256" key="4">
    <source>
        <dbReference type="ARBA" id="ARBA00022737"/>
    </source>
</evidence>
<dbReference type="Gene3D" id="2.60.120.260">
    <property type="entry name" value="Galactose-binding domain-like"/>
    <property type="match status" value="1"/>
</dbReference>
<evidence type="ECO:0000313" key="11">
    <source>
        <dbReference type="EMBL" id="KZD04077.1"/>
    </source>
</evidence>
<keyword evidence="5" id="KW-0378">Hydrolase</keyword>
<evidence type="ECO:0000256" key="5">
    <source>
        <dbReference type="ARBA" id="ARBA00022801"/>
    </source>
</evidence>
<sequence>MNGTSAAAPMVSGVVALMLEANPLLGYRDVQEILALTARANWQEGEYELYDWQTNGADYWNGGGLQFSHDYGFGFVDGLAAVRLAESWTDQRTRYNEQMEVVEAQDIDTTIPDTGAPLSYSFEVEADFTIEWVELAAGLDHSWWGDLTITLLSPDGTESVLMNRPGVTPDTNAGLDLPVNISGFEGDDGLQFIFASNASRGEMAAGTWTVNVADVGAAGFGVLEDLTLLLYGRPEETGPKTYFYTDRYADLVAAAPDRGMLSLEEDGQINAVAVSGDVTIDLTPGMLGSIAGADFAIADGSLVTAILAGDGGDRLTANDLGNLLSGGRGHDVLIGGDGADLLEGNKNADTLVGGLGDDTLRGGKGHDRLEGGGGNDVMYGGLGDDVFVFADNSGADTIMDFWRGGNRIEVSQGINGTAISSEADLLALLSSDANGSAVLDLGADSNVTLLGVAAASLTEAHFIISAPIA</sequence>
<dbReference type="PRINTS" id="PR01488">
    <property type="entry name" value="RTXTOXINA"/>
</dbReference>
<dbReference type="SUPFAM" id="SSF49785">
    <property type="entry name" value="Galactose-binding domain-like"/>
    <property type="match status" value="1"/>
</dbReference>
<evidence type="ECO:0000256" key="9">
    <source>
        <dbReference type="PROSITE-ProRule" id="PRU01240"/>
    </source>
</evidence>
<dbReference type="InterPro" id="IPR008979">
    <property type="entry name" value="Galactose-bd-like_sf"/>
</dbReference>
<keyword evidence="12" id="KW-1185">Reference proteome</keyword>
<accession>A0A154VRW3</accession>
<dbReference type="GO" id="GO:0012505">
    <property type="term" value="C:endomembrane system"/>
    <property type="evidence" value="ECO:0007669"/>
    <property type="project" value="UniProtKB-ARBA"/>
</dbReference>
<name>A0A154VRW3_9PROT</name>
<dbReference type="SUPFAM" id="SSF51120">
    <property type="entry name" value="beta-Roll"/>
    <property type="match status" value="2"/>
</dbReference>
<dbReference type="SUPFAM" id="SSF52743">
    <property type="entry name" value="Subtilisin-like"/>
    <property type="match status" value="1"/>
</dbReference>
<dbReference type="InterPro" id="IPR023828">
    <property type="entry name" value="Peptidase_S8_Ser-AS"/>
</dbReference>
<dbReference type="PROSITE" id="PS00138">
    <property type="entry name" value="SUBTILASE_SER"/>
    <property type="match status" value="1"/>
</dbReference>
<dbReference type="GO" id="GO:0005737">
    <property type="term" value="C:cytoplasm"/>
    <property type="evidence" value="ECO:0007669"/>
    <property type="project" value="UniProtKB-ARBA"/>
</dbReference>
<evidence type="ECO:0000259" key="10">
    <source>
        <dbReference type="PROSITE" id="PS51829"/>
    </source>
</evidence>
<organism evidence="11 12">
    <name type="scientific">Oceanibaculum pacificum</name>
    <dbReference type="NCBI Taxonomy" id="580166"/>
    <lineage>
        <taxon>Bacteria</taxon>
        <taxon>Pseudomonadati</taxon>
        <taxon>Pseudomonadota</taxon>
        <taxon>Alphaproteobacteria</taxon>
        <taxon>Rhodospirillales</taxon>
        <taxon>Oceanibaculaceae</taxon>
        <taxon>Oceanibaculum</taxon>
    </lineage>
</organism>
<dbReference type="PROSITE" id="PS51892">
    <property type="entry name" value="SUBTILASE"/>
    <property type="match status" value="1"/>
</dbReference>
<dbReference type="GO" id="GO:0004252">
    <property type="term" value="F:serine-type endopeptidase activity"/>
    <property type="evidence" value="ECO:0007669"/>
    <property type="project" value="InterPro"/>
</dbReference>
<keyword evidence="8" id="KW-0472">Membrane</keyword>
<dbReference type="STRING" id="580166.AUP43_02950"/>
<dbReference type="AlphaFoldDB" id="A0A154VRW3"/>
<dbReference type="Pfam" id="PF00082">
    <property type="entry name" value="Peptidase_S8"/>
    <property type="match status" value="1"/>
</dbReference>
<dbReference type="GO" id="GO:0005509">
    <property type="term" value="F:calcium ion binding"/>
    <property type="evidence" value="ECO:0007669"/>
    <property type="project" value="InterPro"/>
</dbReference>
<dbReference type="PRINTS" id="PR00313">
    <property type="entry name" value="CABNDNGRPT"/>
</dbReference>
<feature type="domain" description="P/Homo B" evidence="10">
    <location>
        <begin position="94"/>
        <end position="236"/>
    </location>
</feature>
<dbReference type="InterPro" id="IPR002884">
    <property type="entry name" value="P_dom"/>
</dbReference>
<dbReference type="OrthoDB" id="7237710at2"/>
<protein>
    <recommendedName>
        <fullName evidence="10">P/Homo B domain-containing protein</fullName>
    </recommendedName>
</protein>
<evidence type="ECO:0000313" key="12">
    <source>
        <dbReference type="Proteomes" id="UP000076400"/>
    </source>
</evidence>
<dbReference type="InterPro" id="IPR000209">
    <property type="entry name" value="Peptidase_S8/S53_dom"/>
</dbReference>
<proteinExistence type="inferred from homology"/>
<evidence type="ECO:0000256" key="7">
    <source>
        <dbReference type="ARBA" id="ARBA00023026"/>
    </source>
</evidence>
<dbReference type="Proteomes" id="UP000076400">
    <property type="component" value="Unassembled WGS sequence"/>
</dbReference>
<evidence type="ECO:0000256" key="1">
    <source>
        <dbReference type="ARBA" id="ARBA00004370"/>
    </source>
</evidence>
<dbReference type="InterPro" id="IPR001343">
    <property type="entry name" value="Hemolysn_Ca-bd"/>
</dbReference>
<reference evidence="11 12" key="1">
    <citation type="submission" date="2015-12" db="EMBL/GenBank/DDBJ databases">
        <title>Genome sequence of Oceanibaculum pacificum MCCC 1A02656.</title>
        <authorList>
            <person name="Lu L."/>
            <person name="Lai Q."/>
            <person name="Shao Z."/>
            <person name="Qian P."/>
        </authorList>
    </citation>
    <scope>NUCLEOTIDE SEQUENCE [LARGE SCALE GENOMIC DNA]</scope>
    <source>
        <strain evidence="11 12">MCCC 1A02656</strain>
    </source>
</reference>
<keyword evidence="4" id="KW-0677">Repeat</keyword>
<dbReference type="PROSITE" id="PS00330">
    <property type="entry name" value="HEMOLYSIN_CALCIUM"/>
    <property type="match status" value="2"/>
</dbReference>
<dbReference type="EMBL" id="LPXN01000138">
    <property type="protein sequence ID" value="KZD04077.1"/>
    <property type="molecule type" value="Genomic_DNA"/>
</dbReference>
<dbReference type="PANTHER" id="PTHR42884:SF14">
    <property type="entry name" value="NEUROENDOCRINE CONVERTASE 1"/>
    <property type="match status" value="1"/>
</dbReference>
<dbReference type="GO" id="GO:0016485">
    <property type="term" value="P:protein processing"/>
    <property type="evidence" value="ECO:0007669"/>
    <property type="project" value="TreeGrafter"/>
</dbReference>
<dbReference type="Gene3D" id="3.40.50.200">
    <property type="entry name" value="Peptidase S8/S53 domain"/>
    <property type="match status" value="1"/>
</dbReference>
<dbReference type="InterPro" id="IPR011049">
    <property type="entry name" value="Serralysin-like_metalloprot_C"/>
</dbReference>
<dbReference type="InterPro" id="IPR003995">
    <property type="entry name" value="RTX_toxin_determinant-A"/>
</dbReference>
<dbReference type="Pfam" id="PF01483">
    <property type="entry name" value="P_proprotein"/>
    <property type="match status" value="1"/>
</dbReference>
<evidence type="ECO:0000256" key="3">
    <source>
        <dbReference type="ARBA" id="ARBA00022670"/>
    </source>
</evidence>
<comment type="caution">
    <text evidence="9">Lacks conserved residue(s) required for the propagation of feature annotation.</text>
</comment>
<keyword evidence="2" id="KW-0800">Toxin</keyword>
<dbReference type="GO" id="GO:0005576">
    <property type="term" value="C:extracellular region"/>
    <property type="evidence" value="ECO:0007669"/>
    <property type="project" value="InterPro"/>
</dbReference>
<dbReference type="PROSITE" id="PS51829">
    <property type="entry name" value="P_HOMO_B"/>
    <property type="match status" value="1"/>
</dbReference>
<dbReference type="GO" id="GO:0090729">
    <property type="term" value="F:toxin activity"/>
    <property type="evidence" value="ECO:0007669"/>
    <property type="project" value="UniProtKB-KW"/>
</dbReference>
<dbReference type="Gene3D" id="2.150.10.10">
    <property type="entry name" value="Serralysin-like metalloprotease, C-terminal"/>
    <property type="match status" value="2"/>
</dbReference>
<keyword evidence="6" id="KW-0720">Serine protease</keyword>
<comment type="caution">
    <text evidence="11">The sequence shown here is derived from an EMBL/GenBank/DDBJ whole genome shotgun (WGS) entry which is preliminary data.</text>
</comment>
<dbReference type="InterPro" id="IPR018511">
    <property type="entry name" value="Hemolysin-typ_Ca-bd_CS"/>
</dbReference>
<comment type="subcellular location">
    <subcellularLocation>
        <location evidence="1">Membrane</location>
    </subcellularLocation>
</comment>
<keyword evidence="7" id="KW-0843">Virulence</keyword>
<evidence type="ECO:0000256" key="8">
    <source>
        <dbReference type="ARBA" id="ARBA00023136"/>
    </source>
</evidence>
<dbReference type="InterPro" id="IPR036852">
    <property type="entry name" value="Peptidase_S8/S53_dom_sf"/>
</dbReference>
<dbReference type="Pfam" id="PF00353">
    <property type="entry name" value="HemolysinCabind"/>
    <property type="match status" value="2"/>
</dbReference>
<evidence type="ECO:0000256" key="6">
    <source>
        <dbReference type="ARBA" id="ARBA00022825"/>
    </source>
</evidence>